<accession>A0A1T4V9W6</accession>
<evidence type="ECO:0000313" key="1">
    <source>
        <dbReference type="EMBL" id="SKA61686.1"/>
    </source>
</evidence>
<dbReference type="Proteomes" id="UP000190814">
    <property type="component" value="Unassembled WGS sequence"/>
</dbReference>
<name>A0A1T4V9W6_9FIRM</name>
<reference evidence="1 2" key="1">
    <citation type="submission" date="2017-02" db="EMBL/GenBank/DDBJ databases">
        <authorList>
            <person name="Peterson S.W."/>
        </authorList>
    </citation>
    <scope>NUCLEOTIDE SEQUENCE [LARGE SCALE GENOMIC DNA]</scope>
    <source>
        <strain evidence="1 2">ATCC 35992</strain>
    </source>
</reference>
<sequence length="73" mass="7752">MDIKKIIEEIVEKIKGDKSIADKFTSDPVKTVEDLAGVDLPDGVVDQVVEGVKAKLGDGGVIGGIVDKIKDIF</sequence>
<dbReference type="STRING" id="39495.SAMN02745111_00527"/>
<dbReference type="OrthoDB" id="1862100at2"/>
<protein>
    <submittedName>
        <fullName evidence="1">Uncharacterized protein</fullName>
    </submittedName>
</protein>
<proteinExistence type="predicted"/>
<evidence type="ECO:0000313" key="2">
    <source>
        <dbReference type="Proteomes" id="UP000190814"/>
    </source>
</evidence>
<keyword evidence="2" id="KW-1185">Reference proteome</keyword>
<gene>
    <name evidence="1" type="ORF">SAMN02745111_00527</name>
</gene>
<dbReference type="RefSeq" id="WP_078765416.1">
    <property type="nucleotide sequence ID" value="NZ_FUXZ01000003.1"/>
</dbReference>
<dbReference type="AlphaFoldDB" id="A0A1T4V9W6"/>
<organism evidence="1 2">
    <name type="scientific">Eubacterium uniforme</name>
    <dbReference type="NCBI Taxonomy" id="39495"/>
    <lineage>
        <taxon>Bacteria</taxon>
        <taxon>Bacillati</taxon>
        <taxon>Bacillota</taxon>
        <taxon>Clostridia</taxon>
        <taxon>Eubacteriales</taxon>
        <taxon>Eubacteriaceae</taxon>
        <taxon>Eubacterium</taxon>
    </lineage>
</organism>
<dbReference type="EMBL" id="FUXZ01000003">
    <property type="protein sequence ID" value="SKA61686.1"/>
    <property type="molecule type" value="Genomic_DNA"/>
</dbReference>